<keyword evidence="2" id="KW-1185">Reference proteome</keyword>
<dbReference type="Proteomes" id="UP000092445">
    <property type="component" value="Unassembled WGS sequence"/>
</dbReference>
<proteinExistence type="predicted"/>
<reference evidence="1" key="2">
    <citation type="submission" date="2020-05" db="UniProtKB">
        <authorList>
            <consortium name="EnsemblMetazoa"/>
        </authorList>
    </citation>
    <scope>IDENTIFICATION</scope>
    <source>
        <strain evidence="1">IAEA</strain>
    </source>
</reference>
<protein>
    <submittedName>
        <fullName evidence="1">Uncharacterized protein</fullName>
    </submittedName>
</protein>
<dbReference type="VEuPathDB" id="VectorBase:GPAI047979"/>
<evidence type="ECO:0000313" key="2">
    <source>
        <dbReference type="Proteomes" id="UP000092445"/>
    </source>
</evidence>
<accession>A0A1B0AJP4</accession>
<dbReference type="AlphaFoldDB" id="A0A1B0AJP4"/>
<organism evidence="1 2">
    <name type="scientific">Glossina pallidipes</name>
    <name type="common">Tsetse fly</name>
    <dbReference type="NCBI Taxonomy" id="7398"/>
    <lineage>
        <taxon>Eukaryota</taxon>
        <taxon>Metazoa</taxon>
        <taxon>Ecdysozoa</taxon>
        <taxon>Arthropoda</taxon>
        <taxon>Hexapoda</taxon>
        <taxon>Insecta</taxon>
        <taxon>Pterygota</taxon>
        <taxon>Neoptera</taxon>
        <taxon>Endopterygota</taxon>
        <taxon>Diptera</taxon>
        <taxon>Brachycera</taxon>
        <taxon>Muscomorpha</taxon>
        <taxon>Hippoboscoidea</taxon>
        <taxon>Glossinidae</taxon>
        <taxon>Glossina</taxon>
    </lineage>
</organism>
<evidence type="ECO:0000313" key="1">
    <source>
        <dbReference type="EnsemblMetazoa" id="GPAI047979-PA"/>
    </source>
</evidence>
<name>A0A1B0AJP4_GLOPL</name>
<dbReference type="EnsemblMetazoa" id="GPAI047979-RA">
    <property type="protein sequence ID" value="GPAI047979-PA"/>
    <property type="gene ID" value="GPAI047979"/>
</dbReference>
<reference evidence="2" key="1">
    <citation type="submission" date="2014-03" db="EMBL/GenBank/DDBJ databases">
        <authorList>
            <person name="Aksoy S."/>
            <person name="Warren W."/>
            <person name="Wilson R.K."/>
        </authorList>
    </citation>
    <scope>NUCLEOTIDE SEQUENCE [LARGE SCALE GENOMIC DNA]</scope>
    <source>
        <strain evidence="2">IAEA</strain>
    </source>
</reference>
<sequence>MRSNASAAVGWTVVNISVTMLQKTYFIPGQPAVYLIRITSTDLEHSLKMPSQVELPELVILFIHSWDLFKWRTDSSPLVQKGVPILILGQPMWRQYESSFHKTKTPCSVKDKNEI</sequence>